<reference evidence="2 4" key="1">
    <citation type="submission" date="2024-02" db="EMBL/GenBank/DDBJ databases">
        <authorList>
            <person name="Chen Y."/>
            <person name="Shah S."/>
            <person name="Dougan E. K."/>
            <person name="Thang M."/>
            <person name="Chan C."/>
        </authorList>
    </citation>
    <scope>NUCLEOTIDE SEQUENCE [LARGE SCALE GENOMIC DNA]</scope>
</reference>
<name>A0ABP0HL14_9DINO</name>
<sequence>VSHDPTGCVAGACAGALPAALRLCTAASGLPAAGAESNGAVRAREYVMAPVPAPILPTSSYLTPGGVDMQNPFAYQSGMPVMATSGSFVAPVGTTSAPPPIGLPTGPAPTAPAPSTAPAPLPSAGSFVPPPTGPYVPPPLHPSTGSFVPQHYMPYAPMTSTGSFVPPLVPSGSFVPMPTSHSSSVFPRRAPSWRPRVPA</sequence>
<feature type="non-terminal residue" evidence="2">
    <location>
        <position position="1"/>
    </location>
</feature>
<evidence type="ECO:0000256" key="1">
    <source>
        <dbReference type="SAM" id="MobiDB-lite"/>
    </source>
</evidence>
<keyword evidence="4" id="KW-1185">Reference proteome</keyword>
<evidence type="ECO:0000313" key="4">
    <source>
        <dbReference type="Proteomes" id="UP001642484"/>
    </source>
</evidence>
<feature type="region of interest" description="Disordered" evidence="1">
    <location>
        <begin position="177"/>
        <end position="199"/>
    </location>
</feature>
<protein>
    <submittedName>
        <fullName evidence="2">Uncharacterized protein</fullName>
    </submittedName>
</protein>
<feature type="region of interest" description="Disordered" evidence="1">
    <location>
        <begin position="98"/>
        <end position="121"/>
    </location>
</feature>
<evidence type="ECO:0000313" key="2">
    <source>
        <dbReference type="EMBL" id="CAK8990910.1"/>
    </source>
</evidence>
<dbReference type="EMBL" id="CAXAMN010025962">
    <property type="protein sequence ID" value="CAK9099437.1"/>
    <property type="molecule type" value="Genomic_DNA"/>
</dbReference>
<accession>A0ABP0HL14</accession>
<dbReference type="Proteomes" id="UP001642484">
    <property type="component" value="Unassembled WGS sequence"/>
</dbReference>
<dbReference type="EMBL" id="CAXAMN010000825">
    <property type="protein sequence ID" value="CAK8990910.1"/>
    <property type="molecule type" value="Genomic_DNA"/>
</dbReference>
<evidence type="ECO:0000313" key="3">
    <source>
        <dbReference type="EMBL" id="CAK9099437.1"/>
    </source>
</evidence>
<comment type="caution">
    <text evidence="2">The sequence shown here is derived from an EMBL/GenBank/DDBJ whole genome shotgun (WGS) entry which is preliminary data.</text>
</comment>
<gene>
    <name evidence="2" type="ORF">CCMP2556_LOCUS2239</name>
    <name evidence="3" type="ORF">CCMP2556_LOCUS47056</name>
</gene>
<organism evidence="2 4">
    <name type="scientific">Durusdinium trenchii</name>
    <dbReference type="NCBI Taxonomy" id="1381693"/>
    <lineage>
        <taxon>Eukaryota</taxon>
        <taxon>Sar</taxon>
        <taxon>Alveolata</taxon>
        <taxon>Dinophyceae</taxon>
        <taxon>Suessiales</taxon>
        <taxon>Symbiodiniaceae</taxon>
        <taxon>Durusdinium</taxon>
    </lineage>
</organism>
<proteinExistence type="predicted"/>